<dbReference type="Proteomes" id="UP000031036">
    <property type="component" value="Unassembled WGS sequence"/>
</dbReference>
<accession>A0A0B2VN59</accession>
<sequence length="163" mass="18963">MRWKVLEISTTLGGSYNPQYVTTHTPFKDRQSGEHTQLTAPLYLVSKGRCKREQRFSRMKASPICWCTQATMWTFQNGSEKKSSVKRTQLHAPWFQLHSHRSHNKGLYKKHIDLSKTASVEDAESRKRAATEKDHKQHQQLVMATLFANCIQRLRIPSLRILL</sequence>
<proteinExistence type="predicted"/>
<reference evidence="1 2" key="1">
    <citation type="submission" date="2014-11" db="EMBL/GenBank/DDBJ databases">
        <title>Genetic blueprint of the zoonotic pathogen Toxocara canis.</title>
        <authorList>
            <person name="Zhu X.-Q."/>
            <person name="Korhonen P.K."/>
            <person name="Cai H."/>
            <person name="Young N.D."/>
            <person name="Nejsum P."/>
            <person name="von Samson-Himmelstjerna G."/>
            <person name="Boag P.R."/>
            <person name="Tan P."/>
            <person name="Li Q."/>
            <person name="Min J."/>
            <person name="Yang Y."/>
            <person name="Wang X."/>
            <person name="Fang X."/>
            <person name="Hall R.S."/>
            <person name="Hofmann A."/>
            <person name="Sternberg P.W."/>
            <person name="Jex A.R."/>
            <person name="Gasser R.B."/>
        </authorList>
    </citation>
    <scope>NUCLEOTIDE SEQUENCE [LARGE SCALE GENOMIC DNA]</scope>
    <source>
        <strain evidence="1">PN_DK_2014</strain>
    </source>
</reference>
<organism evidence="1 2">
    <name type="scientific">Toxocara canis</name>
    <name type="common">Canine roundworm</name>
    <dbReference type="NCBI Taxonomy" id="6265"/>
    <lineage>
        <taxon>Eukaryota</taxon>
        <taxon>Metazoa</taxon>
        <taxon>Ecdysozoa</taxon>
        <taxon>Nematoda</taxon>
        <taxon>Chromadorea</taxon>
        <taxon>Rhabditida</taxon>
        <taxon>Spirurina</taxon>
        <taxon>Ascaridomorpha</taxon>
        <taxon>Ascaridoidea</taxon>
        <taxon>Toxocaridae</taxon>
        <taxon>Toxocara</taxon>
    </lineage>
</organism>
<name>A0A0B2VN59_TOXCA</name>
<keyword evidence="2" id="KW-1185">Reference proteome</keyword>
<protein>
    <submittedName>
        <fullName evidence="1">Uncharacterized protein</fullName>
    </submittedName>
</protein>
<dbReference type="EMBL" id="JPKZ01001349">
    <property type="protein sequence ID" value="KHN82485.1"/>
    <property type="molecule type" value="Genomic_DNA"/>
</dbReference>
<evidence type="ECO:0000313" key="1">
    <source>
        <dbReference type="EMBL" id="KHN82485.1"/>
    </source>
</evidence>
<dbReference type="AlphaFoldDB" id="A0A0B2VN59"/>
<evidence type="ECO:0000313" key="2">
    <source>
        <dbReference type="Proteomes" id="UP000031036"/>
    </source>
</evidence>
<gene>
    <name evidence="1" type="ORF">Tcan_02001</name>
</gene>
<comment type="caution">
    <text evidence="1">The sequence shown here is derived from an EMBL/GenBank/DDBJ whole genome shotgun (WGS) entry which is preliminary data.</text>
</comment>